<evidence type="ECO:0000256" key="2">
    <source>
        <dbReference type="ARBA" id="ARBA00006464"/>
    </source>
</evidence>
<evidence type="ECO:0000256" key="1">
    <source>
        <dbReference type="ARBA" id="ARBA00004141"/>
    </source>
</evidence>
<dbReference type="GO" id="GO:0016780">
    <property type="term" value="F:phosphotransferase activity, for other substituted phosphate groups"/>
    <property type="evidence" value="ECO:0007669"/>
    <property type="project" value="TreeGrafter"/>
</dbReference>
<evidence type="ECO:0000256" key="4">
    <source>
        <dbReference type="ARBA" id="ARBA00022692"/>
    </source>
</evidence>
<comment type="similarity">
    <text evidence="2">Belongs to the bacterial sugar transferase family.</text>
</comment>
<feature type="transmembrane region" description="Helical" evidence="8">
    <location>
        <begin position="152"/>
        <end position="170"/>
    </location>
</feature>
<sequence>MVTQRSRQRARDERAPRSGSPIGPAETSMPSSASSIDTVSEGEAISTALVADRLRHLQPLDADDSAVRAVRRTREINLSKVAVAMSDTLAFVLAMGVAWVLTQIRVQGDPVSFAEYALVAVLATPVLVAALASRRLYQARFVTRRSDEFRRLADGLLLTVVGMVMIAFLLKVPVSRTWVVVALVISIPALWFEREVVRQFFRRRRVTGRSTRRVVVVGNNGEAAAVVAMLEADRSLGYEVLAVVDGEVHGAPEDPSQPLDLVARTVNAVRENSATGVVVTATAMDLRTSNRLIRVLTHAGLHVELTSALSDVETSRISVRPLGRYPVLYIEPVLPYGWRPIAKRCFDVVVASTALVLLAVPMAVVAALVKITSPGPVLFRQRRLGRGGEFFEVLKFRSMVPDAEARLIDLRESNEADGPLFKMTDDPRVTRIGRFIRRTSIDELPQLWNVIRGEMSLVGPRPALANEAQDWSPELFNRLRVRPGITGMWQVSGRSDTGFDEYTRLDLYYVDNWSLLVDIGIVLRTIPSVLAARGAR</sequence>
<dbReference type="EMBL" id="CP045851">
    <property type="protein sequence ID" value="QGG95869.1"/>
    <property type="molecule type" value="Genomic_DNA"/>
</dbReference>
<dbReference type="InterPro" id="IPR017475">
    <property type="entry name" value="EPS_sugar_tfrase"/>
</dbReference>
<dbReference type="NCBIfam" id="TIGR03025">
    <property type="entry name" value="EPS_sugtrans"/>
    <property type="match status" value="1"/>
</dbReference>
<dbReference type="InterPro" id="IPR003362">
    <property type="entry name" value="Bact_transf"/>
</dbReference>
<keyword evidence="6 8" id="KW-0472">Membrane</keyword>
<evidence type="ECO:0000313" key="10">
    <source>
        <dbReference type="EMBL" id="QGG95869.1"/>
    </source>
</evidence>
<organism evidence="10 11">
    <name type="scientific">Actinomarinicola tropica</name>
    <dbReference type="NCBI Taxonomy" id="2789776"/>
    <lineage>
        <taxon>Bacteria</taxon>
        <taxon>Bacillati</taxon>
        <taxon>Actinomycetota</taxon>
        <taxon>Acidimicrobiia</taxon>
        <taxon>Acidimicrobiales</taxon>
        <taxon>Iamiaceae</taxon>
        <taxon>Actinomarinicola</taxon>
    </lineage>
</organism>
<feature type="compositionally biased region" description="Polar residues" evidence="7">
    <location>
        <begin position="28"/>
        <end position="37"/>
    </location>
</feature>
<feature type="transmembrane region" description="Helical" evidence="8">
    <location>
        <begin position="81"/>
        <end position="101"/>
    </location>
</feature>
<dbReference type="Pfam" id="PF13727">
    <property type="entry name" value="CoA_binding_3"/>
    <property type="match status" value="1"/>
</dbReference>
<feature type="domain" description="Bacterial sugar transferase" evidence="9">
    <location>
        <begin position="343"/>
        <end position="530"/>
    </location>
</feature>
<keyword evidence="5 8" id="KW-1133">Transmembrane helix</keyword>
<accession>A0A5Q2RGC1</accession>
<dbReference type="GO" id="GO:0016020">
    <property type="term" value="C:membrane"/>
    <property type="evidence" value="ECO:0007669"/>
    <property type="project" value="UniProtKB-SubCell"/>
</dbReference>
<feature type="transmembrane region" description="Helical" evidence="8">
    <location>
        <begin position="113"/>
        <end position="132"/>
    </location>
</feature>
<evidence type="ECO:0000259" key="9">
    <source>
        <dbReference type="Pfam" id="PF02397"/>
    </source>
</evidence>
<gene>
    <name evidence="10" type="ORF">GH723_12595</name>
</gene>
<evidence type="ECO:0000256" key="6">
    <source>
        <dbReference type="ARBA" id="ARBA00023136"/>
    </source>
</evidence>
<reference evidence="10 11" key="1">
    <citation type="submission" date="2019-11" db="EMBL/GenBank/DDBJ databases">
        <authorList>
            <person name="He Y."/>
        </authorList>
    </citation>
    <scope>NUCLEOTIDE SEQUENCE [LARGE SCALE GENOMIC DNA]</scope>
    <source>
        <strain evidence="10 11">SCSIO 58843</strain>
    </source>
</reference>
<dbReference type="Pfam" id="PF02397">
    <property type="entry name" value="Bac_transf"/>
    <property type="match status" value="1"/>
</dbReference>
<keyword evidence="4 8" id="KW-0812">Transmembrane</keyword>
<evidence type="ECO:0000256" key="7">
    <source>
        <dbReference type="SAM" id="MobiDB-lite"/>
    </source>
</evidence>
<dbReference type="AlphaFoldDB" id="A0A5Q2RGC1"/>
<evidence type="ECO:0000256" key="3">
    <source>
        <dbReference type="ARBA" id="ARBA00022679"/>
    </source>
</evidence>
<feature type="transmembrane region" description="Helical" evidence="8">
    <location>
        <begin position="176"/>
        <end position="193"/>
    </location>
</feature>
<name>A0A5Q2RGC1_9ACTN</name>
<feature type="region of interest" description="Disordered" evidence="7">
    <location>
        <begin position="1"/>
        <end position="37"/>
    </location>
</feature>
<evidence type="ECO:0000256" key="5">
    <source>
        <dbReference type="ARBA" id="ARBA00022989"/>
    </source>
</evidence>
<feature type="transmembrane region" description="Helical" evidence="8">
    <location>
        <begin position="348"/>
        <end position="369"/>
    </location>
</feature>
<dbReference type="KEGG" id="atq:GH723_12595"/>
<protein>
    <submittedName>
        <fullName evidence="10">Exopolysaccharide biosynthesis polyprenyl glycosylphosphotransferase</fullName>
    </submittedName>
</protein>
<evidence type="ECO:0000256" key="8">
    <source>
        <dbReference type="SAM" id="Phobius"/>
    </source>
</evidence>
<keyword evidence="11" id="KW-1185">Reference proteome</keyword>
<comment type="subcellular location">
    <subcellularLocation>
        <location evidence="1">Membrane</location>
        <topology evidence="1">Multi-pass membrane protein</topology>
    </subcellularLocation>
</comment>
<keyword evidence="3 10" id="KW-0808">Transferase</keyword>
<evidence type="ECO:0000313" key="11">
    <source>
        <dbReference type="Proteomes" id="UP000334019"/>
    </source>
</evidence>
<dbReference type="PANTHER" id="PTHR30576">
    <property type="entry name" value="COLANIC BIOSYNTHESIS UDP-GLUCOSE LIPID CARRIER TRANSFERASE"/>
    <property type="match status" value="1"/>
</dbReference>
<dbReference type="PANTHER" id="PTHR30576:SF10">
    <property type="entry name" value="SLL5057 PROTEIN"/>
    <property type="match status" value="1"/>
</dbReference>
<proteinExistence type="inferred from homology"/>
<dbReference type="Proteomes" id="UP000334019">
    <property type="component" value="Chromosome"/>
</dbReference>